<dbReference type="InterPro" id="IPR016040">
    <property type="entry name" value="NAD(P)-bd_dom"/>
</dbReference>
<evidence type="ECO:0000256" key="5">
    <source>
        <dbReference type="HAMAP-Rule" id="MF_00955"/>
    </source>
</evidence>
<comment type="catalytic activity">
    <reaction evidence="5">
        <text>GDP-alpha-D-mannose = GDP-4-dehydro-alpha-D-rhamnose + H2O</text>
        <dbReference type="Rhea" id="RHEA:23820"/>
        <dbReference type="ChEBI" id="CHEBI:15377"/>
        <dbReference type="ChEBI" id="CHEBI:57527"/>
        <dbReference type="ChEBI" id="CHEBI:57964"/>
        <dbReference type="EC" id="4.2.1.47"/>
    </reaction>
</comment>
<dbReference type="HAMAP" id="MF_00955">
    <property type="entry name" value="GDP_Man_dehydratase"/>
    <property type="match status" value="1"/>
</dbReference>
<keyword evidence="5" id="KW-0521">NADP</keyword>
<comment type="function">
    <text evidence="5">Catalyzes the conversion of GDP-D-mannose to GDP-4-dehydro-6-deoxy-D-mannose.</text>
</comment>
<comment type="similarity">
    <text evidence="2 5">Belongs to the NAD(P)-dependent epimerase/dehydratase family. GDP-mannose 4,6-dehydratase subfamily.</text>
</comment>
<evidence type="ECO:0000313" key="7">
    <source>
        <dbReference type="EMBL" id="MCD2196056.1"/>
    </source>
</evidence>
<dbReference type="EC" id="4.2.1.47" evidence="3 5"/>
<evidence type="ECO:0000313" key="8">
    <source>
        <dbReference type="Proteomes" id="UP001199469"/>
    </source>
</evidence>
<accession>A0ABS8PCP8</accession>
<evidence type="ECO:0000256" key="1">
    <source>
        <dbReference type="ARBA" id="ARBA00001937"/>
    </source>
</evidence>
<evidence type="ECO:0000256" key="3">
    <source>
        <dbReference type="ARBA" id="ARBA00011989"/>
    </source>
</evidence>
<keyword evidence="4 5" id="KW-0456">Lyase</keyword>
<evidence type="ECO:0000256" key="4">
    <source>
        <dbReference type="ARBA" id="ARBA00023239"/>
    </source>
</evidence>
<comment type="caution">
    <text evidence="7">The sequence shown here is derived from an EMBL/GenBank/DDBJ whole genome shotgun (WGS) entry which is preliminary data.</text>
</comment>
<proteinExistence type="inferred from homology"/>
<gene>
    <name evidence="5" type="primary">gmd</name>
    <name evidence="7" type="ORF">LQ327_22035</name>
</gene>
<reference evidence="7 8" key="1">
    <citation type="submission" date="2021-11" db="EMBL/GenBank/DDBJ databases">
        <title>Draft genome sequence of Actinomycetospora sp. SF1 isolated from the rhizosphere soil.</title>
        <authorList>
            <person name="Duangmal K."/>
            <person name="Chantavorakit T."/>
        </authorList>
    </citation>
    <scope>NUCLEOTIDE SEQUENCE [LARGE SCALE GENOMIC DNA]</scope>
    <source>
        <strain evidence="7 8">TBRC 5722</strain>
    </source>
</reference>
<dbReference type="Pfam" id="PF16363">
    <property type="entry name" value="GDP_Man_Dehyd"/>
    <property type="match status" value="1"/>
</dbReference>
<organism evidence="7 8">
    <name type="scientific">Actinomycetospora endophytica</name>
    <dbReference type="NCBI Taxonomy" id="2291215"/>
    <lineage>
        <taxon>Bacteria</taxon>
        <taxon>Bacillati</taxon>
        <taxon>Actinomycetota</taxon>
        <taxon>Actinomycetes</taxon>
        <taxon>Pseudonocardiales</taxon>
        <taxon>Pseudonocardiaceae</taxon>
        <taxon>Actinomycetospora</taxon>
    </lineage>
</organism>
<comment type="caution">
    <text evidence="5">Lacks conserved residue(s) required for the propagation of feature annotation.</text>
</comment>
<sequence length="341" mass="36823">MSSPLHPRTAVITGITGQDGSYLAELLVAKGYEVHGLTRRVSSGATARIDHLLADPDEGRPGLVLHEGDLTDSSRLVSLLSTLAPDEIYHLGGQSDVAASFTQPEATADATGLGTIRLLEAVRMIDLDVRVFHAASAQMFGPTAPPQHEDSPFHPRSPHALAKVTGYWATRAAREVYGTHAVNGILFNHESPRRAGTFVTRRIARAAAGVALGQRRTVTLGNLDAVRDWGFAPEYVEGMWAMLQADEPADLVLATGTAYTVEDFARLCFAHVGLDWTRHVRFDERLVRPAEVDRLVGDPSKAARELGWRPRTFVPELARIMVDAELSALEGPVSGLTSLAG</sequence>
<evidence type="ECO:0000256" key="2">
    <source>
        <dbReference type="ARBA" id="ARBA00009263"/>
    </source>
</evidence>
<protein>
    <recommendedName>
        <fullName evidence="3 5">GDP-mannose 4,6-dehydratase</fullName>
        <ecNumber evidence="3 5">4.2.1.47</ecNumber>
    </recommendedName>
    <alternativeName>
        <fullName evidence="5">GDP-D-mannose dehydratase</fullName>
    </alternativeName>
</protein>
<dbReference type="InterPro" id="IPR006368">
    <property type="entry name" value="GDP_Man_deHydtase"/>
</dbReference>
<comment type="cofactor">
    <cofactor evidence="1 5">
        <name>NADP(+)</name>
        <dbReference type="ChEBI" id="CHEBI:58349"/>
    </cofactor>
</comment>
<dbReference type="EMBL" id="JAJNDB010000005">
    <property type="protein sequence ID" value="MCD2196056.1"/>
    <property type="molecule type" value="Genomic_DNA"/>
</dbReference>
<dbReference type="CDD" id="cd05260">
    <property type="entry name" value="GDP_MD_SDR_e"/>
    <property type="match status" value="1"/>
</dbReference>
<feature type="domain" description="NAD(P)-binding" evidence="6">
    <location>
        <begin position="12"/>
        <end position="321"/>
    </location>
</feature>
<dbReference type="Proteomes" id="UP001199469">
    <property type="component" value="Unassembled WGS sequence"/>
</dbReference>
<feature type="binding site" evidence="5">
    <location>
        <begin position="96"/>
        <end position="97"/>
    </location>
    <ligand>
        <name>NADP(+)</name>
        <dbReference type="ChEBI" id="CHEBI:58349"/>
    </ligand>
</feature>
<dbReference type="Gene3D" id="3.40.50.720">
    <property type="entry name" value="NAD(P)-binding Rossmann-like Domain"/>
    <property type="match status" value="1"/>
</dbReference>
<dbReference type="InterPro" id="IPR036291">
    <property type="entry name" value="NAD(P)-bd_dom_sf"/>
</dbReference>
<dbReference type="PANTHER" id="PTHR43715:SF1">
    <property type="entry name" value="GDP-MANNOSE 4,6 DEHYDRATASE"/>
    <property type="match status" value="1"/>
</dbReference>
<dbReference type="RefSeq" id="WP_230737913.1">
    <property type="nucleotide sequence ID" value="NZ_JAJNDB010000005.1"/>
</dbReference>
<dbReference type="SUPFAM" id="SSF51735">
    <property type="entry name" value="NAD(P)-binding Rossmann-fold domains"/>
    <property type="match status" value="1"/>
</dbReference>
<name>A0ABS8PCP8_9PSEU</name>
<evidence type="ECO:0000259" key="6">
    <source>
        <dbReference type="Pfam" id="PF16363"/>
    </source>
</evidence>
<dbReference type="PANTHER" id="PTHR43715">
    <property type="entry name" value="GDP-MANNOSE 4,6-DEHYDRATASE"/>
    <property type="match status" value="1"/>
</dbReference>
<dbReference type="Gene3D" id="3.90.25.10">
    <property type="entry name" value="UDP-galactose 4-epimerase, domain 1"/>
    <property type="match status" value="1"/>
</dbReference>
<dbReference type="GO" id="GO:0008446">
    <property type="term" value="F:GDP-mannose 4,6-dehydratase activity"/>
    <property type="evidence" value="ECO:0007669"/>
    <property type="project" value="UniProtKB-EC"/>
</dbReference>
<keyword evidence="8" id="KW-1185">Reference proteome</keyword>